<accession>A0A0X8GZH6</accession>
<dbReference type="STRING" id="1514105.AOC36_04355"/>
<keyword evidence="2" id="KW-1185">Reference proteome</keyword>
<evidence type="ECO:0000313" key="1">
    <source>
        <dbReference type="EMBL" id="AMC93229.1"/>
    </source>
</evidence>
<gene>
    <name evidence="1" type="ORF">AOC36_04355</name>
</gene>
<dbReference type="RefSeq" id="WP_067631795.1">
    <property type="nucleotide sequence ID" value="NZ_CP013213.1"/>
</dbReference>
<dbReference type="Proteomes" id="UP000063781">
    <property type="component" value="Chromosome"/>
</dbReference>
<dbReference type="KEGG" id="erl:AOC36_04355"/>
<evidence type="ECO:0000313" key="2">
    <source>
        <dbReference type="Proteomes" id="UP000063781"/>
    </source>
</evidence>
<sequence>MKLLITYDRNHNECVACDGIETLDLRHTQLNVDELMSVYESIEPELISWLRSTLIEKSPDAIIAVGKSDEYRWIGTIICRVCGQFNSWNGQRRNPMGVTELTLNGKVMKVVAIDSFDDLDLAKKQLGI</sequence>
<dbReference type="EMBL" id="CP013213">
    <property type="protein sequence ID" value="AMC93229.1"/>
    <property type="molecule type" value="Genomic_DNA"/>
</dbReference>
<name>A0A0X8GZH6_9FIRM</name>
<dbReference type="AlphaFoldDB" id="A0A0X8GZH6"/>
<organism evidence="1 2">
    <name type="scientific">Erysipelothrix larvae</name>
    <dbReference type="NCBI Taxonomy" id="1514105"/>
    <lineage>
        <taxon>Bacteria</taxon>
        <taxon>Bacillati</taxon>
        <taxon>Bacillota</taxon>
        <taxon>Erysipelotrichia</taxon>
        <taxon>Erysipelotrichales</taxon>
        <taxon>Erysipelotrichaceae</taxon>
        <taxon>Erysipelothrix</taxon>
    </lineage>
</organism>
<protein>
    <submittedName>
        <fullName evidence="1">Uncharacterized protein</fullName>
    </submittedName>
</protein>
<proteinExistence type="predicted"/>
<reference evidence="1 2" key="1">
    <citation type="submission" date="2015-10" db="EMBL/GenBank/DDBJ databases">
        <title>Erysipelothrix larvae sp. LV19 isolated from the larval gut of the rhinoceros beetle, Trypoxylus dichotomus.</title>
        <authorList>
            <person name="Lim S."/>
            <person name="Kim B.-C."/>
        </authorList>
    </citation>
    <scope>NUCLEOTIDE SEQUENCE [LARGE SCALE GENOMIC DNA]</scope>
    <source>
        <strain evidence="1 2">LV19</strain>
    </source>
</reference>
<dbReference type="OrthoDB" id="1647435at2"/>